<feature type="non-terminal residue" evidence="9">
    <location>
        <position position="1"/>
    </location>
</feature>
<comment type="subcellular location">
    <subcellularLocation>
        <location evidence="1">Cell membrane</location>
        <topology evidence="1">Multi-pass membrane protein</topology>
    </subcellularLocation>
</comment>
<feature type="transmembrane region" description="Helical" evidence="8">
    <location>
        <begin position="229"/>
        <end position="251"/>
    </location>
</feature>
<dbReference type="InterPro" id="IPR050297">
    <property type="entry name" value="LipidA_mod_glycosyltrf_83"/>
</dbReference>
<name>A0A382GIF0_9ZZZZ</name>
<feature type="non-terminal residue" evidence="9">
    <location>
        <position position="494"/>
    </location>
</feature>
<dbReference type="GO" id="GO:0016763">
    <property type="term" value="F:pentosyltransferase activity"/>
    <property type="evidence" value="ECO:0007669"/>
    <property type="project" value="TreeGrafter"/>
</dbReference>
<dbReference type="AlphaFoldDB" id="A0A382GIF0"/>
<evidence type="ECO:0000256" key="2">
    <source>
        <dbReference type="ARBA" id="ARBA00022475"/>
    </source>
</evidence>
<organism evidence="9">
    <name type="scientific">marine metagenome</name>
    <dbReference type="NCBI Taxonomy" id="408172"/>
    <lineage>
        <taxon>unclassified sequences</taxon>
        <taxon>metagenomes</taxon>
        <taxon>ecological metagenomes</taxon>
    </lineage>
</organism>
<evidence type="ECO:0000256" key="3">
    <source>
        <dbReference type="ARBA" id="ARBA00022676"/>
    </source>
</evidence>
<dbReference type="EMBL" id="UINC01055726">
    <property type="protein sequence ID" value="SVB74938.1"/>
    <property type="molecule type" value="Genomic_DNA"/>
</dbReference>
<feature type="transmembrane region" description="Helical" evidence="8">
    <location>
        <begin position="92"/>
        <end position="108"/>
    </location>
</feature>
<keyword evidence="7 8" id="KW-0472">Membrane</keyword>
<keyword evidence="3" id="KW-0328">Glycosyltransferase</keyword>
<dbReference type="GO" id="GO:0008610">
    <property type="term" value="P:lipid biosynthetic process"/>
    <property type="evidence" value="ECO:0007669"/>
    <property type="project" value="UniProtKB-ARBA"/>
</dbReference>
<evidence type="ECO:0000256" key="4">
    <source>
        <dbReference type="ARBA" id="ARBA00022679"/>
    </source>
</evidence>
<dbReference type="GO" id="GO:0005886">
    <property type="term" value="C:plasma membrane"/>
    <property type="evidence" value="ECO:0007669"/>
    <property type="project" value="UniProtKB-SubCell"/>
</dbReference>
<sequence length="494" mass="55911">GVLALPLAYRVGLIVTGSLSCALLSSLLLVLSSPHLLHTWVARGYSLTVFLALALVFLTYKLHEKKNTRLWPFLFVLTGFSMILIVPSNIHFLAAIGIFYFSILFYNFKKQKHVPLRSFFLPILPLLILFSATCGYLINIYTDLQRAVVGTKNQYKLFDNIDDLSISLDRFSDVLISMVSPWGPWLYLLLIFGLLRLIKTKGFIMYTSLFLVPIALILLSGLLGPPRVYIYWLPFVLTLIAFGATEAFYLIKNKYSNLPAYLLAIVFLVAIIIKPVMTFSENLSSVAPSHVYPGTTFADAKDAALFVKNNISDHDLIIIPYSDKVLRYYLEERVAKNMLNIIQNGRLGKIIFLGPFTIPPHEFPDVGMPISNTHFLKNLPFKMIKAFGGLRLYDLGLNIIKISPPSPDRDYENHINFHHDETVKLEHVERPRLTGKLSLAVKQTGGGTKFFSRQMKVEKNEKERAFFLLNFAKEYNSKSEGVLFFDKGNTPPGV</sequence>
<evidence type="ECO:0000313" key="9">
    <source>
        <dbReference type="EMBL" id="SVB74938.1"/>
    </source>
</evidence>
<keyword evidence="4" id="KW-0808">Transferase</keyword>
<proteinExistence type="predicted"/>
<evidence type="ECO:0000256" key="7">
    <source>
        <dbReference type="ARBA" id="ARBA00023136"/>
    </source>
</evidence>
<feature type="transmembrane region" description="Helical" evidence="8">
    <location>
        <begin position="37"/>
        <end position="58"/>
    </location>
</feature>
<feature type="transmembrane region" description="Helical" evidence="8">
    <location>
        <begin position="202"/>
        <end position="223"/>
    </location>
</feature>
<evidence type="ECO:0000256" key="6">
    <source>
        <dbReference type="ARBA" id="ARBA00022989"/>
    </source>
</evidence>
<reference evidence="9" key="1">
    <citation type="submission" date="2018-05" db="EMBL/GenBank/DDBJ databases">
        <authorList>
            <person name="Lanie J.A."/>
            <person name="Ng W.-L."/>
            <person name="Kazmierczak K.M."/>
            <person name="Andrzejewski T.M."/>
            <person name="Davidsen T.M."/>
            <person name="Wayne K.J."/>
            <person name="Tettelin H."/>
            <person name="Glass J.I."/>
            <person name="Rusch D."/>
            <person name="Podicherti R."/>
            <person name="Tsui H.-C.T."/>
            <person name="Winkler M.E."/>
        </authorList>
    </citation>
    <scope>NUCLEOTIDE SEQUENCE</scope>
</reference>
<keyword evidence="2" id="KW-1003">Cell membrane</keyword>
<evidence type="ECO:0000256" key="5">
    <source>
        <dbReference type="ARBA" id="ARBA00022692"/>
    </source>
</evidence>
<evidence type="ECO:0000256" key="1">
    <source>
        <dbReference type="ARBA" id="ARBA00004651"/>
    </source>
</evidence>
<feature type="transmembrane region" description="Helical" evidence="8">
    <location>
        <begin position="120"/>
        <end position="138"/>
    </location>
</feature>
<accession>A0A382GIF0</accession>
<feature type="transmembrane region" description="Helical" evidence="8">
    <location>
        <begin position="7"/>
        <end position="31"/>
    </location>
</feature>
<dbReference type="PANTHER" id="PTHR33908:SF11">
    <property type="entry name" value="MEMBRANE PROTEIN"/>
    <property type="match status" value="1"/>
</dbReference>
<keyword evidence="6 8" id="KW-1133">Transmembrane helix</keyword>
<feature type="transmembrane region" description="Helical" evidence="8">
    <location>
        <begin position="258"/>
        <end position="277"/>
    </location>
</feature>
<keyword evidence="5 8" id="KW-0812">Transmembrane</keyword>
<evidence type="ECO:0000256" key="8">
    <source>
        <dbReference type="SAM" id="Phobius"/>
    </source>
</evidence>
<dbReference type="PANTHER" id="PTHR33908">
    <property type="entry name" value="MANNOSYLTRANSFERASE YKCB-RELATED"/>
    <property type="match status" value="1"/>
</dbReference>
<evidence type="ECO:0008006" key="10">
    <source>
        <dbReference type="Google" id="ProtNLM"/>
    </source>
</evidence>
<protein>
    <recommendedName>
        <fullName evidence="10">Glycosyltransferase RgtA/B/C/D-like domain-containing protein</fullName>
    </recommendedName>
</protein>
<gene>
    <name evidence="9" type="ORF">METZ01_LOCUS227792</name>
</gene>
<feature type="transmembrane region" description="Helical" evidence="8">
    <location>
        <begin position="70"/>
        <end position="86"/>
    </location>
</feature>
<feature type="transmembrane region" description="Helical" evidence="8">
    <location>
        <begin position="174"/>
        <end position="195"/>
    </location>
</feature>